<dbReference type="SMART" id="SM01234">
    <property type="entry name" value="Haemolytic"/>
    <property type="match status" value="1"/>
</dbReference>
<dbReference type="NCBIfam" id="TIGR00278">
    <property type="entry name" value="membrane protein insertion efficiency factor YidD"/>
    <property type="match status" value="1"/>
</dbReference>
<evidence type="ECO:0000313" key="3">
    <source>
        <dbReference type="Proteomes" id="UP001497512"/>
    </source>
</evidence>
<dbReference type="PANTHER" id="PTHR33383:SF1">
    <property type="entry name" value="MEMBRANE PROTEIN INSERTION EFFICIENCY FACTOR-RELATED"/>
    <property type="match status" value="1"/>
</dbReference>
<dbReference type="EMBL" id="OZ019908">
    <property type="protein sequence ID" value="CAK9207541.1"/>
    <property type="molecule type" value="Genomic_DNA"/>
</dbReference>
<proteinExistence type="inferred from homology"/>
<evidence type="ECO:0000313" key="2">
    <source>
        <dbReference type="EMBL" id="CAK9207541.1"/>
    </source>
</evidence>
<dbReference type="Pfam" id="PF01809">
    <property type="entry name" value="YidD"/>
    <property type="match status" value="1"/>
</dbReference>
<evidence type="ECO:0008006" key="4">
    <source>
        <dbReference type="Google" id="ProtNLM"/>
    </source>
</evidence>
<accession>A0ABP0TXD8</accession>
<dbReference type="Proteomes" id="UP001497512">
    <property type="component" value="Chromosome 16"/>
</dbReference>
<organism evidence="2 3">
    <name type="scientific">Sphagnum troendelagicum</name>
    <dbReference type="NCBI Taxonomy" id="128251"/>
    <lineage>
        <taxon>Eukaryota</taxon>
        <taxon>Viridiplantae</taxon>
        <taxon>Streptophyta</taxon>
        <taxon>Embryophyta</taxon>
        <taxon>Bryophyta</taxon>
        <taxon>Sphagnophytina</taxon>
        <taxon>Sphagnopsida</taxon>
        <taxon>Sphagnales</taxon>
        <taxon>Sphagnaceae</taxon>
        <taxon>Sphagnum</taxon>
    </lineage>
</organism>
<dbReference type="InterPro" id="IPR002696">
    <property type="entry name" value="Membr_insert_effic_factor_YidD"/>
</dbReference>
<gene>
    <name evidence="2" type="ORF">CSSPTR1EN2_LOCUS8858</name>
</gene>
<evidence type="ECO:0000256" key="1">
    <source>
        <dbReference type="SAM" id="MobiDB-lite"/>
    </source>
</evidence>
<sequence>MAPSSTLISFGQQKLITQFHLTKELVSSSSSSSSSRDISLHDPRKLCGGVGLSSRRLSTAGTCSGTVLLVSRNGVRGFGWSSRSRWRLMKKNKRKPLQASSLESSRTGQVKEAQCSNRLHKLNLLSTVPRRILEEEEGCCCCSSADRRVVIAKNSSSKFSSEWPLRLMPNTEDSRSVAGIFSCSCTSAERDQETEHEEGNVSSMRTEENQQTAGVQFAITALKFYKREISPYLPGSCRYVPTCSEYGIEAFKKYGVLKGAILTAWRLSRCNPFGGSGFDPPRWFGDEKPPPY</sequence>
<feature type="compositionally biased region" description="Polar residues" evidence="1">
    <location>
        <begin position="200"/>
        <end position="209"/>
    </location>
</feature>
<reference evidence="2" key="1">
    <citation type="submission" date="2024-02" db="EMBL/GenBank/DDBJ databases">
        <authorList>
            <consortium name="ELIXIR-Norway"/>
            <consortium name="Elixir Norway"/>
        </authorList>
    </citation>
    <scope>NUCLEOTIDE SEQUENCE</scope>
</reference>
<feature type="region of interest" description="Disordered" evidence="1">
    <location>
        <begin position="188"/>
        <end position="209"/>
    </location>
</feature>
<name>A0ABP0TXD8_9BRYO</name>
<keyword evidence="3" id="KW-1185">Reference proteome</keyword>
<protein>
    <recommendedName>
        <fullName evidence="4">Membrane protein insertion efficiency factor</fullName>
    </recommendedName>
</protein>
<feature type="compositionally biased region" description="Basic and acidic residues" evidence="1">
    <location>
        <begin position="188"/>
        <end position="199"/>
    </location>
</feature>
<dbReference type="HAMAP" id="MF_00386">
    <property type="entry name" value="UPF0161_YidD"/>
    <property type="match status" value="1"/>
</dbReference>
<dbReference type="PANTHER" id="PTHR33383">
    <property type="entry name" value="MEMBRANE PROTEIN INSERTION EFFICIENCY FACTOR-RELATED"/>
    <property type="match status" value="1"/>
</dbReference>